<dbReference type="AlphaFoldDB" id="A0A915P4P4"/>
<evidence type="ECO:0000256" key="1">
    <source>
        <dbReference type="SAM" id="MobiDB-lite"/>
    </source>
</evidence>
<feature type="chain" id="PRO_5036848731" evidence="2">
    <location>
        <begin position="21"/>
        <end position="603"/>
    </location>
</feature>
<feature type="region of interest" description="Disordered" evidence="1">
    <location>
        <begin position="280"/>
        <end position="307"/>
    </location>
</feature>
<proteinExistence type="predicted"/>
<protein>
    <submittedName>
        <fullName evidence="4">Uncharacterized protein</fullName>
    </submittedName>
</protein>
<sequence>MFGRRILILLHFLILPFCFASEEKHLAKHLFSDLVIQAPWLEKPEAPKQVDLELLAEALDIVVEMNPDEKEVVIRMDKLNEWAKEEKDANKNKKELDLNLTKSNEEEKKEAKGENITLSQLLKLDMKEKEEEEESKGEEKGKEEEKQCSEQDKQKFLLNKSTESPIQQQNRTETIFEKINGISGNWWHFAENKQPMEVKTNENKEDEDKPFVIFVGENKDVGEDEENEKKVSEIYVRDFEGSDPEKIFWASSEFLEERLQESNENEVFAQIQKGKELRAERPSEMVVIDMNSDEDNSDVESSEEDKIEAEIEEKEEPMMEIVEIVDLNKVNDDEDNDDDEEDDNSSTSEEEIKEEKSTGIFSVLTNLLFGGGRFKREAFPFPTIPNSTKIVEQSDVNSGDNIEKIKIIKSFSGRVKLGDKNVEFSGSKLEITKDLGEKEEKNEKEKRQEFLKEIFDNDKKDEDVKEDDNKFVEKEKELTSDEKKMEKENEKTENVGEKENIKLTEKAKIAKYLTEMLTKTSEDRPKRDEKIAYVWYCELQYWVAKFVEKEFSLKDNKNESGNVGKILDEMDVIVGELEYIRSIWGKILGKLAELTDFIGKDIC</sequence>
<feature type="compositionally biased region" description="Acidic residues" evidence="1">
    <location>
        <begin position="291"/>
        <end position="307"/>
    </location>
</feature>
<keyword evidence="2" id="KW-0732">Signal</keyword>
<keyword evidence="3" id="KW-1185">Reference proteome</keyword>
<evidence type="ECO:0000256" key="2">
    <source>
        <dbReference type="SAM" id="SignalP"/>
    </source>
</evidence>
<feature type="region of interest" description="Disordered" evidence="1">
    <location>
        <begin position="104"/>
        <end position="172"/>
    </location>
</feature>
<evidence type="ECO:0000313" key="4">
    <source>
        <dbReference type="WBParaSite" id="scf7180000422459.g9026"/>
    </source>
</evidence>
<feature type="compositionally biased region" description="Basic and acidic residues" evidence="1">
    <location>
        <begin position="137"/>
        <end position="155"/>
    </location>
</feature>
<organism evidence="3 4">
    <name type="scientific">Meloidogyne floridensis</name>
    <dbReference type="NCBI Taxonomy" id="298350"/>
    <lineage>
        <taxon>Eukaryota</taxon>
        <taxon>Metazoa</taxon>
        <taxon>Ecdysozoa</taxon>
        <taxon>Nematoda</taxon>
        <taxon>Chromadorea</taxon>
        <taxon>Rhabditida</taxon>
        <taxon>Tylenchina</taxon>
        <taxon>Tylenchomorpha</taxon>
        <taxon>Tylenchoidea</taxon>
        <taxon>Meloidogynidae</taxon>
        <taxon>Meloidogyninae</taxon>
        <taxon>Meloidogyne</taxon>
    </lineage>
</organism>
<feature type="compositionally biased region" description="Polar residues" evidence="1">
    <location>
        <begin position="159"/>
        <end position="172"/>
    </location>
</feature>
<feature type="signal peptide" evidence="2">
    <location>
        <begin position="1"/>
        <end position="20"/>
    </location>
</feature>
<feature type="region of interest" description="Disordered" evidence="1">
    <location>
        <begin position="471"/>
        <end position="496"/>
    </location>
</feature>
<name>A0A915P4P4_9BILA</name>
<feature type="region of interest" description="Disordered" evidence="1">
    <location>
        <begin position="327"/>
        <end position="357"/>
    </location>
</feature>
<accession>A0A915P4P4</accession>
<feature type="compositionally biased region" description="Basic and acidic residues" evidence="1">
    <location>
        <begin position="104"/>
        <end position="113"/>
    </location>
</feature>
<dbReference type="WBParaSite" id="scf7180000422459.g9026">
    <property type="protein sequence ID" value="scf7180000422459.g9026"/>
    <property type="gene ID" value="scf7180000422459.g9026"/>
</dbReference>
<evidence type="ECO:0000313" key="3">
    <source>
        <dbReference type="Proteomes" id="UP000887560"/>
    </source>
</evidence>
<feature type="compositionally biased region" description="Acidic residues" evidence="1">
    <location>
        <begin position="332"/>
        <end position="352"/>
    </location>
</feature>
<reference evidence="4" key="1">
    <citation type="submission" date="2022-11" db="UniProtKB">
        <authorList>
            <consortium name="WormBaseParasite"/>
        </authorList>
    </citation>
    <scope>IDENTIFICATION</scope>
</reference>
<dbReference type="Proteomes" id="UP000887560">
    <property type="component" value="Unplaced"/>
</dbReference>